<keyword evidence="5" id="KW-1185">Reference proteome</keyword>
<evidence type="ECO:0000259" key="3">
    <source>
        <dbReference type="Pfam" id="PF13505"/>
    </source>
</evidence>
<accession>A0ABQ5QCS6</accession>
<dbReference type="SUPFAM" id="SSF56935">
    <property type="entry name" value="Porins"/>
    <property type="match status" value="1"/>
</dbReference>
<sequence>MKKILSSLAAVLALASAASLRAQEKDGIVLSAAILTPHGDALDLNRQTMKGYGFQVGYLSHPEGYGVSFLTYFGHQILPGKETTDASTFNLAANLIGVDLNYKIDGTPLSIYTGPSIHQWQVERRGGDPVTANQGDQNWKLGWRLGVKYVINEDWSVSTGFTQTQWRSRANLDYTPGLNPSRPAYWTFQANYRF</sequence>
<dbReference type="Proteomes" id="UP001165069">
    <property type="component" value="Unassembled WGS sequence"/>
</dbReference>
<dbReference type="InterPro" id="IPR027385">
    <property type="entry name" value="Beta-barrel_OMP"/>
</dbReference>
<gene>
    <name evidence="4" type="ORF">GETHLI_11420</name>
</gene>
<evidence type="ECO:0000313" key="4">
    <source>
        <dbReference type="EMBL" id="GLH72640.1"/>
    </source>
</evidence>
<evidence type="ECO:0000313" key="5">
    <source>
        <dbReference type="Proteomes" id="UP001165069"/>
    </source>
</evidence>
<name>A0ABQ5QCS6_9BACT</name>
<protein>
    <recommendedName>
        <fullName evidence="3">Outer membrane protein beta-barrel domain-containing protein</fullName>
    </recommendedName>
</protein>
<dbReference type="Pfam" id="PF13505">
    <property type="entry name" value="OMP_b-brl"/>
    <property type="match status" value="1"/>
</dbReference>
<organism evidence="4 5">
    <name type="scientific">Geothrix limicola</name>
    <dbReference type="NCBI Taxonomy" id="2927978"/>
    <lineage>
        <taxon>Bacteria</taxon>
        <taxon>Pseudomonadati</taxon>
        <taxon>Acidobacteriota</taxon>
        <taxon>Holophagae</taxon>
        <taxon>Holophagales</taxon>
        <taxon>Holophagaceae</taxon>
        <taxon>Geothrix</taxon>
    </lineage>
</organism>
<feature type="signal peptide" evidence="2">
    <location>
        <begin position="1"/>
        <end position="22"/>
    </location>
</feature>
<proteinExistence type="predicted"/>
<dbReference type="EMBL" id="BSDE01000001">
    <property type="protein sequence ID" value="GLH72640.1"/>
    <property type="molecule type" value="Genomic_DNA"/>
</dbReference>
<keyword evidence="1 2" id="KW-0732">Signal</keyword>
<comment type="caution">
    <text evidence="4">The sequence shown here is derived from an EMBL/GenBank/DDBJ whole genome shotgun (WGS) entry which is preliminary data.</text>
</comment>
<feature type="chain" id="PRO_5045913676" description="Outer membrane protein beta-barrel domain-containing protein" evidence="2">
    <location>
        <begin position="23"/>
        <end position="194"/>
    </location>
</feature>
<evidence type="ECO:0000256" key="1">
    <source>
        <dbReference type="ARBA" id="ARBA00022729"/>
    </source>
</evidence>
<reference evidence="4 5" key="1">
    <citation type="journal article" date="2023" name="Antonie Van Leeuwenhoek">
        <title>Mesoterricola silvestris gen. nov., sp. nov., Mesoterricola sediminis sp. nov., Geothrix oryzae sp. nov., Geothrix edaphica sp. nov., Geothrix rubra sp. nov., and Geothrix limicola sp. nov., six novel members of Acidobacteriota isolated from soils.</title>
        <authorList>
            <person name="Itoh H."/>
            <person name="Sugisawa Y."/>
            <person name="Mise K."/>
            <person name="Xu Z."/>
            <person name="Kuniyasu M."/>
            <person name="Ushijima N."/>
            <person name="Kawano K."/>
            <person name="Kobayashi E."/>
            <person name="Shiratori Y."/>
            <person name="Masuda Y."/>
            <person name="Senoo K."/>
        </authorList>
    </citation>
    <scope>NUCLEOTIDE SEQUENCE [LARGE SCALE GENOMIC DNA]</scope>
    <source>
        <strain evidence="4 5">Red804</strain>
    </source>
</reference>
<feature type="domain" description="Outer membrane protein beta-barrel" evidence="3">
    <location>
        <begin position="8"/>
        <end position="194"/>
    </location>
</feature>
<evidence type="ECO:0000256" key="2">
    <source>
        <dbReference type="SAM" id="SignalP"/>
    </source>
</evidence>